<organism evidence="1 2">
    <name type="scientific">Penicillium roqueforti (strain FM164)</name>
    <dbReference type="NCBI Taxonomy" id="1365484"/>
    <lineage>
        <taxon>Eukaryota</taxon>
        <taxon>Fungi</taxon>
        <taxon>Dikarya</taxon>
        <taxon>Ascomycota</taxon>
        <taxon>Pezizomycotina</taxon>
        <taxon>Eurotiomycetes</taxon>
        <taxon>Eurotiomycetidae</taxon>
        <taxon>Eurotiales</taxon>
        <taxon>Aspergillaceae</taxon>
        <taxon>Penicillium</taxon>
    </lineage>
</organism>
<evidence type="ECO:0000313" key="1">
    <source>
        <dbReference type="EMBL" id="CDM29677.1"/>
    </source>
</evidence>
<reference evidence="1" key="1">
    <citation type="journal article" date="2014" name="Nat. Commun.">
        <title>Multiple recent horizontal transfers of a large genomic region in cheese making fungi.</title>
        <authorList>
            <person name="Cheeseman K."/>
            <person name="Ropars J."/>
            <person name="Renault P."/>
            <person name="Dupont J."/>
            <person name="Gouzy J."/>
            <person name="Branca A."/>
            <person name="Abraham A.L."/>
            <person name="Ceppi M."/>
            <person name="Conseiller E."/>
            <person name="Debuchy R."/>
            <person name="Malagnac F."/>
            <person name="Goarin A."/>
            <person name="Silar P."/>
            <person name="Lacoste S."/>
            <person name="Sallet E."/>
            <person name="Bensimon A."/>
            <person name="Giraud T."/>
            <person name="Brygoo Y."/>
        </authorList>
    </citation>
    <scope>NUCLEOTIDE SEQUENCE [LARGE SCALE GENOMIC DNA]</scope>
    <source>
        <strain evidence="1">FM164</strain>
    </source>
</reference>
<gene>
    <name evidence="1" type="ORF">PROQFM164_S01g003489</name>
</gene>
<dbReference type="EMBL" id="HG792015">
    <property type="protein sequence ID" value="CDM29677.1"/>
    <property type="molecule type" value="Genomic_DNA"/>
</dbReference>
<sequence>MTPVTVSLPCDTLKGVIDGALCGVKGELNKKITAFLTDKGQLYTKDEWLQRYPEPTE</sequence>
<name>W6QJB5_PENRF</name>
<evidence type="ECO:0000313" key="2">
    <source>
        <dbReference type="Proteomes" id="UP000030686"/>
    </source>
</evidence>
<protein>
    <submittedName>
        <fullName evidence="1">Genomic scaffold, ProqFM164S01</fullName>
    </submittedName>
</protein>
<accession>W6QJB5</accession>
<dbReference type="AlphaFoldDB" id="W6QJB5"/>
<dbReference type="Proteomes" id="UP000030686">
    <property type="component" value="Unassembled WGS sequence"/>
</dbReference>
<keyword evidence="2" id="KW-1185">Reference proteome</keyword>
<proteinExistence type="predicted"/>